<dbReference type="NCBIfam" id="NF033587">
    <property type="entry name" value="transpos_IS6"/>
    <property type="match status" value="1"/>
</dbReference>
<dbReference type="InterPro" id="IPR052183">
    <property type="entry name" value="IS_Transposase"/>
</dbReference>
<dbReference type="PROSITE" id="PS50994">
    <property type="entry name" value="INTEGRASE"/>
    <property type="match status" value="1"/>
</dbReference>
<proteinExistence type="predicted"/>
<evidence type="ECO:0000256" key="1">
    <source>
        <dbReference type="ARBA" id="ARBA00002286"/>
    </source>
</evidence>
<feature type="domain" description="Integrase catalytic" evidence="5">
    <location>
        <begin position="83"/>
        <end position="247"/>
    </location>
</feature>
<dbReference type="InterPro" id="IPR001584">
    <property type="entry name" value="Integrase_cat-core"/>
</dbReference>
<dbReference type="GO" id="GO:0015074">
    <property type="term" value="P:DNA integration"/>
    <property type="evidence" value="ECO:0007669"/>
    <property type="project" value="InterPro"/>
</dbReference>
<reference evidence="6 7" key="1">
    <citation type="submission" date="2020-04" db="EMBL/GenBank/DDBJ databases">
        <authorList>
            <person name="De Canck E."/>
        </authorList>
    </citation>
    <scope>NUCLEOTIDE SEQUENCE [LARGE SCALE GENOMIC DNA]</scope>
    <source>
        <strain evidence="6 7">LMG 29542</strain>
    </source>
</reference>
<comment type="function">
    <text evidence="1">Involved in the transposition of the insertion sequence.</text>
</comment>
<keyword evidence="4" id="KW-0233">DNA recombination</keyword>
<dbReference type="InterPro" id="IPR012337">
    <property type="entry name" value="RNaseH-like_sf"/>
</dbReference>
<evidence type="ECO:0000256" key="4">
    <source>
        <dbReference type="ARBA" id="ARBA00023172"/>
    </source>
</evidence>
<name>A0A6J5F9Q0_9BURK</name>
<keyword evidence="3" id="KW-0238">DNA-binding</keyword>
<keyword evidence="7" id="KW-1185">Reference proteome</keyword>
<dbReference type="AlphaFoldDB" id="A0A6J5F9Q0"/>
<dbReference type="PANTHER" id="PTHR35528:SF3">
    <property type="entry name" value="BLL1675 PROTEIN"/>
    <property type="match status" value="1"/>
</dbReference>
<dbReference type="InterPro" id="IPR032874">
    <property type="entry name" value="DDE_dom"/>
</dbReference>
<evidence type="ECO:0000313" key="7">
    <source>
        <dbReference type="Proteomes" id="UP000494363"/>
    </source>
</evidence>
<dbReference type="InterPro" id="IPR047930">
    <property type="entry name" value="Transpos_IS6"/>
</dbReference>
<evidence type="ECO:0000259" key="5">
    <source>
        <dbReference type="PROSITE" id="PS50994"/>
    </source>
</evidence>
<dbReference type="GO" id="GO:0032196">
    <property type="term" value="P:transposition"/>
    <property type="evidence" value="ECO:0007669"/>
    <property type="project" value="UniProtKB-KW"/>
</dbReference>
<accession>A0A6J5F9Q0</accession>
<dbReference type="EMBL" id="CADIKH010000128">
    <property type="protein sequence ID" value="CAB3774521.1"/>
    <property type="molecule type" value="Genomic_DNA"/>
</dbReference>
<evidence type="ECO:0000256" key="2">
    <source>
        <dbReference type="ARBA" id="ARBA00022578"/>
    </source>
</evidence>
<keyword evidence="2" id="KW-0815">Transposition</keyword>
<dbReference type="Gene3D" id="3.30.420.10">
    <property type="entry name" value="Ribonuclease H-like superfamily/Ribonuclease H"/>
    <property type="match status" value="1"/>
</dbReference>
<evidence type="ECO:0000256" key="3">
    <source>
        <dbReference type="ARBA" id="ARBA00023125"/>
    </source>
</evidence>
<gene>
    <name evidence="6" type="ORF">LMG29542_07898</name>
</gene>
<organism evidence="6 7">
    <name type="scientific">Paraburkholderia humisilvae</name>
    <dbReference type="NCBI Taxonomy" id="627669"/>
    <lineage>
        <taxon>Bacteria</taxon>
        <taxon>Pseudomonadati</taxon>
        <taxon>Pseudomonadota</taxon>
        <taxon>Betaproteobacteria</taxon>
        <taxon>Burkholderiales</taxon>
        <taxon>Burkholderiaceae</taxon>
        <taxon>Paraburkholderia</taxon>
    </lineage>
</organism>
<dbReference type="InterPro" id="IPR036397">
    <property type="entry name" value="RNaseH_sf"/>
</dbReference>
<dbReference type="SUPFAM" id="SSF53098">
    <property type="entry name" value="Ribonuclease H-like"/>
    <property type="match status" value="1"/>
</dbReference>
<dbReference type="GO" id="GO:0003677">
    <property type="term" value="F:DNA binding"/>
    <property type="evidence" value="ECO:0007669"/>
    <property type="project" value="UniProtKB-KW"/>
</dbReference>
<dbReference type="PANTHER" id="PTHR35528">
    <property type="entry name" value="BLL1675 PROTEIN"/>
    <property type="match status" value="1"/>
</dbReference>
<evidence type="ECO:0000313" key="6">
    <source>
        <dbReference type="EMBL" id="CAB3774521.1"/>
    </source>
</evidence>
<dbReference type="GO" id="GO:0006310">
    <property type="term" value="P:DNA recombination"/>
    <property type="evidence" value="ECO:0007669"/>
    <property type="project" value="UniProtKB-KW"/>
</dbReference>
<dbReference type="Proteomes" id="UP000494363">
    <property type="component" value="Unassembled WGS sequence"/>
</dbReference>
<dbReference type="Pfam" id="PF13610">
    <property type="entry name" value="DDE_Tnp_IS240"/>
    <property type="match status" value="1"/>
</dbReference>
<sequence length="247" mass="28630">MTKMMAKTKTPGKALPAGIGKVLKRLHYPLEVIVLCVRWYVAYSLSLRNLEEMMAERGIEVDHSSVHRWVIKLVPLFEKAFRRHKRPVGKSWRMDETYVKVRGQWKYLYRAVDKAGNTVDFLLRAHRDKAAARRHFEKAIEQNGEPETITVDRSGANLAALEALNAERSTPIKVRQNKYLNNIVEQDHRAIKRIIKPMMGFKDLRCARIILAGIELNEHDPQEADERRRRRPNGCRAVLLANYVTHS</sequence>
<protein>
    <recommendedName>
        <fullName evidence="5">Integrase catalytic domain-containing protein</fullName>
    </recommendedName>
</protein>